<dbReference type="AlphaFoldDB" id="A0A061JUZ0"/>
<organism evidence="2 3">
    <name type="scientific">Stutzerimonas stutzeri KOS6</name>
    <dbReference type="NCBI Taxonomy" id="1218352"/>
    <lineage>
        <taxon>Bacteria</taxon>
        <taxon>Pseudomonadati</taxon>
        <taxon>Pseudomonadota</taxon>
        <taxon>Gammaproteobacteria</taxon>
        <taxon>Pseudomonadales</taxon>
        <taxon>Pseudomonadaceae</taxon>
        <taxon>Stutzerimonas</taxon>
    </lineage>
</organism>
<evidence type="ECO:0000313" key="2">
    <source>
        <dbReference type="EMBL" id="EWC42104.1"/>
    </source>
</evidence>
<dbReference type="Proteomes" id="UP000026923">
    <property type="component" value="Unassembled WGS sequence"/>
</dbReference>
<evidence type="ECO:0000313" key="3">
    <source>
        <dbReference type="Proteomes" id="UP000026923"/>
    </source>
</evidence>
<feature type="signal peptide" evidence="1">
    <location>
        <begin position="1"/>
        <end position="22"/>
    </location>
</feature>
<proteinExistence type="predicted"/>
<protein>
    <submittedName>
        <fullName evidence="2">Uncharacterized protein</fullName>
    </submittedName>
</protein>
<sequence length="98" mass="10554">MMIKKAVLALGLGFLVATSAQAAPKILQGGSLFCASEEAFDEQMKYLANDVQEFVDGCGATNKDYKVIILDLNLFSATKVKVIDNGLTVWVAHESLSK</sequence>
<accession>A0A061JUZ0</accession>
<evidence type="ECO:0000256" key="1">
    <source>
        <dbReference type="SAM" id="SignalP"/>
    </source>
</evidence>
<keyword evidence="1" id="KW-0732">Signal</keyword>
<feature type="chain" id="PRO_5001606506" evidence="1">
    <location>
        <begin position="23"/>
        <end position="98"/>
    </location>
</feature>
<dbReference type="EMBL" id="AMCZ02000006">
    <property type="protein sequence ID" value="EWC42104.1"/>
    <property type="molecule type" value="Genomic_DNA"/>
</dbReference>
<gene>
    <name evidence="2" type="ORF">B597_006530</name>
</gene>
<reference evidence="2 3" key="1">
    <citation type="journal article" date="2013" name="Genome Announc.">
        <title>Draft Genome of the Nitrogen-Fixing Bacterium Pseudomonas stutzeri Strain KOS6 Isolated from Industrial Hydrocarbon Sludge.</title>
        <authorList>
            <person name="Grigoryeva T.V."/>
            <person name="Laikov A.V."/>
            <person name="Naumova R.P."/>
            <person name="Manolov A.I."/>
            <person name="Larin A.K."/>
            <person name="Karpova I.Y."/>
            <person name="Semashko T.A."/>
            <person name="Alexeev D.G."/>
            <person name="Kostryukova E.S."/>
            <person name="Muller R."/>
            <person name="Govorun V.M."/>
        </authorList>
    </citation>
    <scope>NUCLEOTIDE SEQUENCE [LARGE SCALE GENOMIC DNA]</scope>
    <source>
        <strain evidence="2 3">KOS6</strain>
    </source>
</reference>
<comment type="caution">
    <text evidence="2">The sequence shown here is derived from an EMBL/GenBank/DDBJ whole genome shotgun (WGS) entry which is preliminary data.</text>
</comment>
<name>A0A061JUZ0_STUST</name>
<dbReference type="HOGENOM" id="CLU_2344500_0_0_6"/>